<dbReference type="OrthoDB" id="822380at2759"/>
<sequence>MNRWADAIESAPTAQRAVQAATYVEQIQQQESDVISLNTALKGWARCGQRLTELRHHHVAPRGDAGHTVNWDLLETKGIHEKFVIYTPRDAVEHASALLESHADKVPANAQSYNIVMDAWSKLKNTPDAIDKIHKLLKTTPEPDVFAYNSLIEAYASSSTEQGLEKAVNVFNKLPMEPNSHTYNSVLHAYSKRAAVDYRQAKECALAAEKLLNEAAIHQKADVMSYTSVMECWSRVNDGASHAEAILERFKSTIKPSVYTYNVLMQAYRRPNNIKKATALMEQLLAAIEQPKKSQDVKANSIVCTTYFSVLKNSRTESQAVDALRLIQRMNELSVSHPAITPSLVTYNAALEVCAQVPESNGTSQLVALKIAFALLKSLEQHKVLKPNNITYNTLLRAISCLLPMGSQERDQVSKALFEKAKAAGQVDTNTLKNLQRAASVASYADVVAEMEGGTHFSADSPIPASWSRNVRL</sequence>
<dbReference type="InterPro" id="IPR011990">
    <property type="entry name" value="TPR-like_helical_dom_sf"/>
</dbReference>
<dbReference type="Pfam" id="PF13812">
    <property type="entry name" value="PPR_3"/>
    <property type="match status" value="2"/>
</dbReference>
<name>A0A1Z5JUK8_FISSO</name>
<accession>A0A1Z5JUK8</accession>
<dbReference type="Proteomes" id="UP000198406">
    <property type="component" value="Unassembled WGS sequence"/>
</dbReference>
<evidence type="ECO:0000313" key="3">
    <source>
        <dbReference type="Proteomes" id="UP000198406"/>
    </source>
</evidence>
<keyword evidence="1" id="KW-0677">Repeat</keyword>
<reference evidence="2 3" key="1">
    <citation type="journal article" date="2015" name="Plant Cell">
        <title>Oil accumulation by the oleaginous diatom Fistulifera solaris as revealed by the genome and transcriptome.</title>
        <authorList>
            <person name="Tanaka T."/>
            <person name="Maeda Y."/>
            <person name="Veluchamy A."/>
            <person name="Tanaka M."/>
            <person name="Abida H."/>
            <person name="Marechal E."/>
            <person name="Bowler C."/>
            <person name="Muto M."/>
            <person name="Sunaga Y."/>
            <person name="Tanaka M."/>
            <person name="Yoshino T."/>
            <person name="Taniguchi T."/>
            <person name="Fukuda Y."/>
            <person name="Nemoto M."/>
            <person name="Matsumoto M."/>
            <person name="Wong P.S."/>
            <person name="Aburatani S."/>
            <person name="Fujibuchi W."/>
        </authorList>
    </citation>
    <scope>NUCLEOTIDE SEQUENCE [LARGE SCALE GENOMIC DNA]</scope>
    <source>
        <strain evidence="2 3">JPCC DA0580</strain>
    </source>
</reference>
<comment type="caution">
    <text evidence="2">The sequence shown here is derived from an EMBL/GenBank/DDBJ whole genome shotgun (WGS) entry which is preliminary data.</text>
</comment>
<protein>
    <recommendedName>
        <fullName evidence="4">Pentacotripeptide-repeat region of PRORP domain-containing protein</fullName>
    </recommendedName>
</protein>
<dbReference type="EMBL" id="BDSP01000117">
    <property type="protein sequence ID" value="GAX17441.1"/>
    <property type="molecule type" value="Genomic_DNA"/>
</dbReference>
<proteinExistence type="predicted"/>
<dbReference type="InParanoid" id="A0A1Z5JUK8"/>
<dbReference type="Gene3D" id="1.25.40.10">
    <property type="entry name" value="Tetratricopeptide repeat domain"/>
    <property type="match status" value="3"/>
</dbReference>
<organism evidence="2 3">
    <name type="scientific">Fistulifera solaris</name>
    <name type="common">Oleaginous diatom</name>
    <dbReference type="NCBI Taxonomy" id="1519565"/>
    <lineage>
        <taxon>Eukaryota</taxon>
        <taxon>Sar</taxon>
        <taxon>Stramenopiles</taxon>
        <taxon>Ochrophyta</taxon>
        <taxon>Bacillariophyta</taxon>
        <taxon>Bacillariophyceae</taxon>
        <taxon>Bacillariophycidae</taxon>
        <taxon>Naviculales</taxon>
        <taxon>Naviculaceae</taxon>
        <taxon>Fistulifera</taxon>
    </lineage>
</organism>
<dbReference type="PANTHER" id="PTHR47942">
    <property type="entry name" value="TETRATRICOPEPTIDE REPEAT (TPR)-LIKE SUPERFAMILY PROTEIN-RELATED"/>
    <property type="match status" value="1"/>
</dbReference>
<evidence type="ECO:0008006" key="4">
    <source>
        <dbReference type="Google" id="ProtNLM"/>
    </source>
</evidence>
<dbReference type="PANTHER" id="PTHR47942:SF63">
    <property type="entry name" value="PENTATRICOPEPTIDE REPEAT-CONTAINING PROTEIN"/>
    <property type="match status" value="1"/>
</dbReference>
<dbReference type="InterPro" id="IPR002885">
    <property type="entry name" value="PPR_rpt"/>
</dbReference>
<keyword evidence="3" id="KW-1185">Reference proteome</keyword>
<dbReference type="InterPro" id="IPR051222">
    <property type="entry name" value="PPR/CCM1_RNA-binding"/>
</dbReference>
<dbReference type="AlphaFoldDB" id="A0A1Z5JUK8"/>
<gene>
    <name evidence="2" type="ORF">FisN_5Hh089</name>
</gene>
<evidence type="ECO:0000313" key="2">
    <source>
        <dbReference type="EMBL" id="GAX17441.1"/>
    </source>
</evidence>
<evidence type="ECO:0000256" key="1">
    <source>
        <dbReference type="ARBA" id="ARBA00022737"/>
    </source>
</evidence>